<evidence type="ECO:0000313" key="3">
    <source>
        <dbReference type="Proteomes" id="UP000054558"/>
    </source>
</evidence>
<feature type="compositionally biased region" description="Acidic residues" evidence="1">
    <location>
        <begin position="870"/>
        <end position="883"/>
    </location>
</feature>
<proteinExistence type="predicted"/>
<evidence type="ECO:0000256" key="1">
    <source>
        <dbReference type="SAM" id="MobiDB-lite"/>
    </source>
</evidence>
<evidence type="ECO:0000313" key="2">
    <source>
        <dbReference type="EMBL" id="GAQ83906.1"/>
    </source>
</evidence>
<organism evidence="2 3">
    <name type="scientific">Klebsormidium nitens</name>
    <name type="common">Green alga</name>
    <name type="synonym">Ulothrix nitens</name>
    <dbReference type="NCBI Taxonomy" id="105231"/>
    <lineage>
        <taxon>Eukaryota</taxon>
        <taxon>Viridiplantae</taxon>
        <taxon>Streptophyta</taxon>
        <taxon>Klebsormidiophyceae</taxon>
        <taxon>Klebsormidiales</taxon>
        <taxon>Klebsormidiaceae</taxon>
        <taxon>Klebsormidium</taxon>
    </lineage>
</organism>
<dbReference type="EMBL" id="DF237117">
    <property type="protein sequence ID" value="GAQ83906.1"/>
    <property type="molecule type" value="Genomic_DNA"/>
</dbReference>
<dbReference type="AlphaFoldDB" id="A0A1Y1I5C3"/>
<feature type="region of interest" description="Disordered" evidence="1">
    <location>
        <begin position="272"/>
        <end position="379"/>
    </location>
</feature>
<dbReference type="Proteomes" id="UP000054558">
    <property type="component" value="Unassembled WGS sequence"/>
</dbReference>
<feature type="compositionally biased region" description="Basic and acidic residues" evidence="1">
    <location>
        <begin position="782"/>
        <end position="803"/>
    </location>
</feature>
<protein>
    <submittedName>
        <fullName evidence="2">Uncharacterized protein</fullName>
    </submittedName>
</protein>
<name>A0A1Y1I5C3_KLENI</name>
<reference evidence="2 3" key="1">
    <citation type="journal article" date="2014" name="Nat. Commun.">
        <title>Klebsormidium flaccidum genome reveals primary factors for plant terrestrial adaptation.</title>
        <authorList>
            <person name="Hori K."/>
            <person name="Maruyama F."/>
            <person name="Fujisawa T."/>
            <person name="Togashi T."/>
            <person name="Yamamoto N."/>
            <person name="Seo M."/>
            <person name="Sato S."/>
            <person name="Yamada T."/>
            <person name="Mori H."/>
            <person name="Tajima N."/>
            <person name="Moriyama T."/>
            <person name="Ikeuchi M."/>
            <person name="Watanabe M."/>
            <person name="Wada H."/>
            <person name="Kobayashi K."/>
            <person name="Saito M."/>
            <person name="Masuda T."/>
            <person name="Sasaki-Sekimoto Y."/>
            <person name="Mashiguchi K."/>
            <person name="Awai K."/>
            <person name="Shimojima M."/>
            <person name="Masuda S."/>
            <person name="Iwai M."/>
            <person name="Nobusawa T."/>
            <person name="Narise T."/>
            <person name="Kondo S."/>
            <person name="Saito H."/>
            <person name="Sato R."/>
            <person name="Murakawa M."/>
            <person name="Ihara Y."/>
            <person name="Oshima-Yamada Y."/>
            <person name="Ohtaka K."/>
            <person name="Satoh M."/>
            <person name="Sonobe K."/>
            <person name="Ishii M."/>
            <person name="Ohtani R."/>
            <person name="Kanamori-Sato M."/>
            <person name="Honoki R."/>
            <person name="Miyazaki D."/>
            <person name="Mochizuki H."/>
            <person name="Umetsu J."/>
            <person name="Higashi K."/>
            <person name="Shibata D."/>
            <person name="Kamiya Y."/>
            <person name="Sato N."/>
            <person name="Nakamura Y."/>
            <person name="Tabata S."/>
            <person name="Ida S."/>
            <person name="Kurokawa K."/>
            <person name="Ohta H."/>
        </authorList>
    </citation>
    <scope>NUCLEOTIDE SEQUENCE [LARGE SCALE GENOMIC DNA]</scope>
    <source>
        <strain evidence="2 3">NIES-2285</strain>
    </source>
</reference>
<feature type="compositionally biased region" description="Basic and acidic residues" evidence="1">
    <location>
        <begin position="330"/>
        <end position="341"/>
    </location>
</feature>
<feature type="compositionally biased region" description="Acidic residues" evidence="1">
    <location>
        <begin position="839"/>
        <end position="852"/>
    </location>
</feature>
<feature type="compositionally biased region" description="Low complexity" evidence="1">
    <location>
        <begin position="353"/>
        <end position="363"/>
    </location>
</feature>
<feature type="compositionally biased region" description="Gly residues" evidence="1">
    <location>
        <begin position="343"/>
        <end position="352"/>
    </location>
</feature>
<feature type="region of interest" description="Disordered" evidence="1">
    <location>
        <begin position="833"/>
        <end position="883"/>
    </location>
</feature>
<gene>
    <name evidence="2" type="ORF">KFL_001680020</name>
</gene>
<feature type="compositionally biased region" description="Basic and acidic residues" evidence="1">
    <location>
        <begin position="364"/>
        <end position="375"/>
    </location>
</feature>
<accession>A0A1Y1I5C3</accession>
<keyword evidence="3" id="KW-1185">Reference proteome</keyword>
<sequence>MARGREARMLLAPRQTARIQAYNRLSERRLPLSGTREEQERFGKWLGTWATRTELKAALENTKFNGIRKDVQQEALDKISANLTTAAALAGVELAGGTVRTYGGVAKELFTAAKSAGFKPTLLPKPAHVAAKRREINSQVMDELGQLVERHGTREVKDEAGKWVTEEMPINIWVPVDNVLRQIVKDLGLNPVEHPKLIVCYKMDEAAFGNGVKLERGVVVGMNGAQDPRLLETSGYKIQSEFDTYTLTAFQVQKEDRATLEWHLGVPPKLRVAPTRASEMAQAEAEPSTLPPGAAEGERQPVDAEGADPPLQPARKRQRRGLLPASARRPTQEGRAPERTGGEVAGQEGGQGASETEGGTAESIRGREDEGRESRGVNAEVGDGVVRRIREAAASARTDLEQGEYSDGGFAGEGGGVRDVERAVEAGRNSLGVPRKGLDVGREACEEVSMLYAAIERHERGEPLVVPGVGKFQVEWHGSCDLKTLKILFNVKPGANATKPNIYSVRERVKGQWPGGVRNGQQSQKPDRDVKDPGFRCLLPIPLERWHLDPLHAVTRLAEVNLHRQVQRYWNMDCSTPEKAAVRDGLLRGIETVLSSIGVHGGHCTIVQDPRAGKGNKPQKISMNGGTVARITAQKVWAQLVNIEPDADKRAEMVLMWLAFDKYVPFLRDPVYSAATGSDPGMHDKAVDTYLEKFTDCFGEAGVTHYMVTLYTNGGWFINNNRHLGNGSLAAWNGQGIEKSNWRWKWEYIHHTQHGGGFDKINPLAQLVQFEHRHRHHRQQRRAQEAAKKAAKEARLALTEGRRQAWKGSDAAEGGAAFRASCDRVGKRWVRRVPAGDAPDPDNGDGLAEDGDADRGADDADNAGGRADEMEGDSEEEELDGDCMDAAEIEARAEKLDAWEEALDANEIRLLEEERIRDREKEELIEQLRMMSE</sequence>
<feature type="region of interest" description="Disordered" evidence="1">
    <location>
        <begin position="773"/>
        <end position="814"/>
    </location>
</feature>